<dbReference type="RefSeq" id="XP_026726224.1">
    <property type="nucleotide sequence ID" value="XM_026870423.1"/>
</dbReference>
<evidence type="ECO:0000256" key="1">
    <source>
        <dbReference type="SAM" id="Phobius"/>
    </source>
</evidence>
<organism evidence="2 3">
    <name type="scientific">Trichoplusia ni</name>
    <name type="common">Cabbage looper</name>
    <dbReference type="NCBI Taxonomy" id="7111"/>
    <lineage>
        <taxon>Eukaryota</taxon>
        <taxon>Metazoa</taxon>
        <taxon>Ecdysozoa</taxon>
        <taxon>Arthropoda</taxon>
        <taxon>Hexapoda</taxon>
        <taxon>Insecta</taxon>
        <taxon>Pterygota</taxon>
        <taxon>Neoptera</taxon>
        <taxon>Endopterygota</taxon>
        <taxon>Lepidoptera</taxon>
        <taxon>Glossata</taxon>
        <taxon>Ditrysia</taxon>
        <taxon>Noctuoidea</taxon>
        <taxon>Noctuidae</taxon>
        <taxon>Plusiinae</taxon>
        <taxon>Trichoplusia</taxon>
    </lineage>
</organism>
<dbReference type="SUPFAM" id="SSF63825">
    <property type="entry name" value="YWTD domain"/>
    <property type="match status" value="1"/>
</dbReference>
<dbReference type="OrthoDB" id="7380034at2759"/>
<dbReference type="KEGG" id="tnl:113492766"/>
<dbReference type="InParanoid" id="A0A7E5VD46"/>
<keyword evidence="1" id="KW-0472">Membrane</keyword>
<gene>
    <name evidence="3" type="primary">LOC113492766</name>
</gene>
<dbReference type="GeneID" id="113492766"/>
<feature type="transmembrane region" description="Helical" evidence="1">
    <location>
        <begin position="20"/>
        <end position="39"/>
    </location>
</feature>
<reference evidence="3" key="1">
    <citation type="submission" date="2025-08" db="UniProtKB">
        <authorList>
            <consortium name="RefSeq"/>
        </authorList>
    </citation>
    <scope>IDENTIFICATION</scope>
</reference>
<keyword evidence="1" id="KW-0812">Transmembrane</keyword>
<protein>
    <submittedName>
        <fullName evidence="3">Ommochrome-binding protein-like</fullName>
    </submittedName>
</protein>
<keyword evidence="2" id="KW-1185">Reference proteome</keyword>
<name>A0A7E5VD46_TRINI</name>
<keyword evidence="1" id="KW-1133">Transmembrane helix</keyword>
<dbReference type="Proteomes" id="UP000322000">
    <property type="component" value="Chromosome 4"/>
</dbReference>
<evidence type="ECO:0000313" key="3">
    <source>
        <dbReference type="RefSeq" id="XP_026726224.1"/>
    </source>
</evidence>
<dbReference type="AlphaFoldDB" id="A0A7E5VD46"/>
<evidence type="ECO:0000313" key="2">
    <source>
        <dbReference type="Proteomes" id="UP000322000"/>
    </source>
</evidence>
<sequence>MSNSPVLWVFTSALAVPHWLEMKIPIIFIFVYISIVTCGKTKEKTTEKPSERGSTVPLVCEGVHVHGKLHKRHVIMNGINRPYQLAMYSHGHKIFFSYNVGDDTEDTFGIGYVKINDTMPTEIKGVKNGFAVAVHEHTAYFGSPHGIYSDNLTKSDDMKHIVKGFDIWDMFFHENLYFISYPKQRLHKYHIHHKNVTLQEHIHEKIYQFVIDGDKDTFITTRDGLFMITSGTNHRIPYEGPKVFRALEVNHKGVAHFCAKSAIYIAHKKNHTLIEIARIKNIFGITFDKSDNIIYSNPHEIVKLLPHDCK</sequence>
<accession>A0A7E5VD46</accession>
<proteinExistence type="predicted"/>